<feature type="region of interest" description="Disordered" evidence="1">
    <location>
        <begin position="193"/>
        <end position="262"/>
    </location>
</feature>
<evidence type="ECO:0000313" key="2">
    <source>
        <dbReference type="EMBL" id="MFC6878276.1"/>
    </source>
</evidence>
<accession>A0ABW2CBH7</accession>
<sequence>MFGDRPGSPRRDDRQSFDSPAPLTPSAQHDLPGAPHDAEGAPFDLAGAPAGAQEPFGGPLDGPGAPHEDDVKVAGSPFATRVVETGEAGDTASFGSVPGEGAAPRDEIASGGRPASGRQRRLGDGRRRPAGAKKAAAPGSGGAARRTGVKIAAVAAGAAVVVGGGAVGAFALTGSGGDSGAATVKPGNAAPLADAAQPQVDPKVMEAQRRQQALARANRSARKSAKSPKLQAKGHPIPTKKPKPKNGSGGGGSAVPAGDPVPAGEAQAIAKSMLPGFNMNGPGQFGCLVKLWNKESGWRTNAANPSGAYGIPQALPGSKMASAGSDWRTSARTQIKWGLGYIGGRYGKPCDAWGHSQSVGWY</sequence>
<evidence type="ECO:0000256" key="1">
    <source>
        <dbReference type="SAM" id="MobiDB-lite"/>
    </source>
</evidence>
<feature type="region of interest" description="Disordered" evidence="1">
    <location>
        <begin position="1"/>
        <end position="146"/>
    </location>
</feature>
<feature type="compositionally biased region" description="Low complexity" evidence="1">
    <location>
        <begin position="132"/>
        <end position="146"/>
    </location>
</feature>
<proteinExistence type="predicted"/>
<dbReference type="InterPro" id="IPR023346">
    <property type="entry name" value="Lysozyme-like_dom_sf"/>
</dbReference>
<comment type="caution">
    <text evidence="2">The sequence shown here is derived from an EMBL/GenBank/DDBJ whole genome shotgun (WGS) entry which is preliminary data.</text>
</comment>
<gene>
    <name evidence="2" type="ORF">ACFQKB_00710</name>
</gene>
<feature type="compositionally biased region" description="Basic and acidic residues" evidence="1">
    <location>
        <begin position="7"/>
        <end position="16"/>
    </location>
</feature>
<organism evidence="2 3">
    <name type="scientific">Actinomadura yumaensis</name>
    <dbReference type="NCBI Taxonomy" id="111807"/>
    <lineage>
        <taxon>Bacteria</taxon>
        <taxon>Bacillati</taxon>
        <taxon>Actinomycetota</taxon>
        <taxon>Actinomycetes</taxon>
        <taxon>Streptosporangiales</taxon>
        <taxon>Thermomonosporaceae</taxon>
        <taxon>Actinomadura</taxon>
    </lineage>
</organism>
<evidence type="ECO:0000313" key="3">
    <source>
        <dbReference type="Proteomes" id="UP001596380"/>
    </source>
</evidence>
<keyword evidence="3" id="KW-1185">Reference proteome</keyword>
<dbReference type="EMBL" id="JBHSXS010000001">
    <property type="protein sequence ID" value="MFC6878276.1"/>
    <property type="molecule type" value="Genomic_DNA"/>
</dbReference>
<dbReference type="Proteomes" id="UP001596380">
    <property type="component" value="Unassembled WGS sequence"/>
</dbReference>
<dbReference type="RefSeq" id="WP_241682827.1">
    <property type="nucleotide sequence ID" value="NZ_JBHSXS010000001.1"/>
</dbReference>
<reference evidence="3" key="1">
    <citation type="journal article" date="2019" name="Int. J. Syst. Evol. Microbiol.">
        <title>The Global Catalogue of Microorganisms (GCM) 10K type strain sequencing project: providing services to taxonomists for standard genome sequencing and annotation.</title>
        <authorList>
            <consortium name="The Broad Institute Genomics Platform"/>
            <consortium name="The Broad Institute Genome Sequencing Center for Infectious Disease"/>
            <person name="Wu L."/>
            <person name="Ma J."/>
        </authorList>
    </citation>
    <scope>NUCLEOTIDE SEQUENCE [LARGE SCALE GENOMIC DNA]</scope>
    <source>
        <strain evidence="3">JCM 3369</strain>
    </source>
</reference>
<dbReference type="SUPFAM" id="SSF53955">
    <property type="entry name" value="Lysozyme-like"/>
    <property type="match status" value="1"/>
</dbReference>
<protein>
    <submittedName>
        <fullName evidence="2">Lytic transglycosylase domain-containing protein</fullName>
    </submittedName>
</protein>
<name>A0ABW2CBH7_9ACTN</name>